<feature type="chain" id="PRO_5004245285" evidence="1">
    <location>
        <begin position="21"/>
        <end position="66"/>
    </location>
</feature>
<evidence type="ECO:0000313" key="2">
    <source>
        <dbReference type="EMBL" id="CCD70725.1"/>
    </source>
</evidence>
<evidence type="ECO:0000313" key="4">
    <source>
        <dbReference type="WormBase" id="F56D6.8"/>
    </source>
</evidence>
<dbReference type="AlphaFoldDB" id="Q4W4Z3"/>
<dbReference type="KEGG" id="cel:CELE_F56D6.8"/>
<evidence type="ECO:0000313" key="3">
    <source>
        <dbReference type="Proteomes" id="UP000001940"/>
    </source>
</evidence>
<protein>
    <submittedName>
        <fullName evidence="2">Glycine-rich cell wall structural protein</fullName>
    </submittedName>
</protein>
<dbReference type="WormBase" id="F56D6.8">
    <property type="protein sequence ID" value="CE38608"/>
    <property type="gene ID" value="WBGene00044292"/>
</dbReference>
<reference evidence="2 3" key="1">
    <citation type="journal article" date="1998" name="Science">
        <title>Genome sequence of the nematode C. elegans: a platform for investigating biology.</title>
        <authorList>
            <consortium name="The C. elegans sequencing consortium"/>
            <person name="Sulson J.E."/>
            <person name="Waterston R."/>
        </authorList>
    </citation>
    <scope>NUCLEOTIDE SEQUENCE [LARGE SCALE GENOMIC DNA]</scope>
    <source>
        <strain evidence="2 3">Bristol N2</strain>
    </source>
</reference>
<dbReference type="GeneID" id="3565007"/>
<dbReference type="RefSeq" id="NP_001023235.1">
    <property type="nucleotide sequence ID" value="NM_001028064.1"/>
</dbReference>
<sequence length="66" mass="6049">MLAFLRNLILLIGLIAIVTAQVGVQTGLGVGPAGAGANVNGGAGQGVNGNVGLGVNPGGATGGLLG</sequence>
<dbReference type="InParanoid" id="Q4W4Z3"/>
<dbReference type="CTD" id="3565007"/>
<keyword evidence="3" id="KW-1185">Reference proteome</keyword>
<proteinExistence type="predicted"/>
<name>Q4W4Z3_CAEEL</name>
<gene>
    <name evidence="2" type="ORF">CELE_F56D6.8</name>
    <name evidence="2 4" type="ORF">F56D6.8</name>
</gene>
<keyword evidence="1" id="KW-0732">Signal</keyword>
<dbReference type="Bgee" id="WBGene00044292">
    <property type="expression patterns" value="Expressed in adult organism and 2 other cell types or tissues"/>
</dbReference>
<organism evidence="2 3">
    <name type="scientific">Caenorhabditis elegans</name>
    <dbReference type="NCBI Taxonomy" id="6239"/>
    <lineage>
        <taxon>Eukaryota</taxon>
        <taxon>Metazoa</taxon>
        <taxon>Ecdysozoa</taxon>
        <taxon>Nematoda</taxon>
        <taxon>Chromadorea</taxon>
        <taxon>Rhabditida</taxon>
        <taxon>Rhabditina</taxon>
        <taxon>Rhabditomorpha</taxon>
        <taxon>Rhabditoidea</taxon>
        <taxon>Rhabditidae</taxon>
        <taxon>Peloderinae</taxon>
        <taxon>Caenorhabditis</taxon>
    </lineage>
</organism>
<feature type="signal peptide" evidence="1">
    <location>
        <begin position="1"/>
        <end position="20"/>
    </location>
</feature>
<dbReference type="UCSC" id="F56D6.8">
    <property type="organism name" value="c. elegans"/>
</dbReference>
<dbReference type="EMBL" id="BX284604">
    <property type="protein sequence ID" value="CCD70725.1"/>
    <property type="molecule type" value="Genomic_DNA"/>
</dbReference>
<dbReference type="Proteomes" id="UP000001940">
    <property type="component" value="Chromosome IV"/>
</dbReference>
<dbReference type="HOGENOM" id="CLU_202066_0_0_1"/>
<dbReference type="AGR" id="WB:WBGene00044292"/>
<dbReference type="STRING" id="6239.F56D6.8.1"/>
<accession>Q4W4Z3</accession>
<evidence type="ECO:0000256" key="1">
    <source>
        <dbReference type="SAM" id="SignalP"/>
    </source>
</evidence>
<dbReference type="PaxDb" id="6239-F56D6.8"/>